<proteinExistence type="predicted"/>
<gene>
    <name evidence="2" type="ORF">LF1_38430</name>
</gene>
<evidence type="ECO:0000256" key="1">
    <source>
        <dbReference type="SAM" id="MobiDB-lite"/>
    </source>
</evidence>
<name>A0A5B1CL92_9BACT</name>
<evidence type="ECO:0000313" key="2">
    <source>
        <dbReference type="EMBL" id="KAA1261296.1"/>
    </source>
</evidence>
<sequence length="102" mass="10950">MKSFGPGKNVLVRLAAWASPRAFGSAQRAGRCPTRLNDLEPLQGVGFSPRSDEARLNPGGPSYGKIGKLFRDSSLDIRSVGGRLCAITIKQGKTTPTHLTHF</sequence>
<keyword evidence="3" id="KW-1185">Reference proteome</keyword>
<reference evidence="2 3" key="1">
    <citation type="submission" date="2019-08" db="EMBL/GenBank/DDBJ databases">
        <title>Deep-cultivation of Planctomycetes and their phenomic and genomic characterization uncovers novel biology.</title>
        <authorList>
            <person name="Wiegand S."/>
            <person name="Jogler M."/>
            <person name="Boedeker C."/>
            <person name="Pinto D."/>
            <person name="Vollmers J."/>
            <person name="Rivas-Marin E."/>
            <person name="Kohn T."/>
            <person name="Peeters S.H."/>
            <person name="Heuer A."/>
            <person name="Rast P."/>
            <person name="Oberbeckmann S."/>
            <person name="Bunk B."/>
            <person name="Jeske O."/>
            <person name="Meyerdierks A."/>
            <person name="Storesund J.E."/>
            <person name="Kallscheuer N."/>
            <person name="Luecker S."/>
            <person name="Lage O.M."/>
            <person name="Pohl T."/>
            <person name="Merkel B.J."/>
            <person name="Hornburger P."/>
            <person name="Mueller R.-W."/>
            <person name="Bruemmer F."/>
            <person name="Labrenz M."/>
            <person name="Spormann A.M."/>
            <person name="Op Den Camp H."/>
            <person name="Overmann J."/>
            <person name="Amann R."/>
            <person name="Jetten M.S.M."/>
            <person name="Mascher T."/>
            <person name="Medema M.H."/>
            <person name="Devos D.P."/>
            <person name="Kaster A.-K."/>
            <person name="Ovreas L."/>
            <person name="Rohde M."/>
            <person name="Galperin M.Y."/>
            <person name="Jogler C."/>
        </authorList>
    </citation>
    <scope>NUCLEOTIDE SEQUENCE [LARGE SCALE GENOMIC DNA]</scope>
    <source>
        <strain evidence="2 3">LF1</strain>
    </source>
</reference>
<dbReference type="Proteomes" id="UP000322699">
    <property type="component" value="Unassembled WGS sequence"/>
</dbReference>
<evidence type="ECO:0000313" key="3">
    <source>
        <dbReference type="Proteomes" id="UP000322699"/>
    </source>
</evidence>
<dbReference type="EMBL" id="VRLW01000001">
    <property type="protein sequence ID" value="KAA1261296.1"/>
    <property type="molecule type" value="Genomic_DNA"/>
</dbReference>
<comment type="caution">
    <text evidence="2">The sequence shown here is derived from an EMBL/GenBank/DDBJ whole genome shotgun (WGS) entry which is preliminary data.</text>
</comment>
<dbReference type="AlphaFoldDB" id="A0A5B1CL92"/>
<accession>A0A5B1CL92</accession>
<protein>
    <submittedName>
        <fullName evidence="2">Uncharacterized protein</fullName>
    </submittedName>
</protein>
<organism evidence="2 3">
    <name type="scientific">Rubripirellula obstinata</name>
    <dbReference type="NCBI Taxonomy" id="406547"/>
    <lineage>
        <taxon>Bacteria</taxon>
        <taxon>Pseudomonadati</taxon>
        <taxon>Planctomycetota</taxon>
        <taxon>Planctomycetia</taxon>
        <taxon>Pirellulales</taxon>
        <taxon>Pirellulaceae</taxon>
        <taxon>Rubripirellula</taxon>
    </lineage>
</organism>
<feature type="region of interest" description="Disordered" evidence="1">
    <location>
        <begin position="40"/>
        <end position="60"/>
    </location>
</feature>